<protein>
    <submittedName>
        <fullName evidence="1">Phage protein, HK97 gp10 family</fullName>
    </submittedName>
</protein>
<gene>
    <name evidence="1" type="ORF">SAMN05216400_0803</name>
</gene>
<sequence length="135" mass="14992">MSSEFKDNSAAVKHEIELQAIRGLIQACMLVEGDAVGLAPVDTGALRDSIDYRVDRDELVGYVGTNCEYAVWIEFGTGEFAEKGNGRKGGWVYTAADGKTYFTYGQKPVKFLRNAFRQNKSQIQAILEDCLRNLT</sequence>
<name>A0A1G9KEP7_STREI</name>
<dbReference type="InterPro" id="IPR010064">
    <property type="entry name" value="HK97-gp10_tail"/>
</dbReference>
<dbReference type="AlphaFoldDB" id="A0A1G9KEP7"/>
<evidence type="ECO:0000313" key="1">
    <source>
        <dbReference type="EMBL" id="SDL48109.1"/>
    </source>
</evidence>
<evidence type="ECO:0000313" key="2">
    <source>
        <dbReference type="Proteomes" id="UP000183162"/>
    </source>
</evidence>
<dbReference type="EMBL" id="FNGX01000002">
    <property type="protein sequence ID" value="SDL48109.1"/>
    <property type="molecule type" value="Genomic_DNA"/>
</dbReference>
<proteinExistence type="predicted"/>
<organism evidence="1 2">
    <name type="scientific">Streptococcus equinus</name>
    <name type="common">Streptococcus bovis</name>
    <dbReference type="NCBI Taxonomy" id="1335"/>
    <lineage>
        <taxon>Bacteria</taxon>
        <taxon>Bacillati</taxon>
        <taxon>Bacillota</taxon>
        <taxon>Bacilli</taxon>
        <taxon>Lactobacillales</taxon>
        <taxon>Streptococcaceae</taxon>
        <taxon>Streptococcus</taxon>
    </lineage>
</organism>
<reference evidence="1 2" key="1">
    <citation type="submission" date="2016-10" db="EMBL/GenBank/DDBJ databases">
        <authorList>
            <person name="de Groot N.N."/>
        </authorList>
    </citation>
    <scope>NUCLEOTIDE SEQUENCE [LARGE SCALE GENOMIC DNA]</scope>
    <source>
        <strain evidence="1 2">Sb09</strain>
    </source>
</reference>
<dbReference type="Proteomes" id="UP000183162">
    <property type="component" value="Unassembled WGS sequence"/>
</dbReference>
<accession>A0A1G9KEP7</accession>
<dbReference type="OrthoDB" id="4457835at2"/>
<dbReference type="NCBIfam" id="TIGR01725">
    <property type="entry name" value="phge_HK97_gp10"/>
    <property type="match status" value="1"/>
</dbReference>
<dbReference type="RefSeq" id="WP_074566630.1">
    <property type="nucleotide sequence ID" value="NZ_FNGX01000002.1"/>
</dbReference>
<dbReference type="Pfam" id="PF04883">
    <property type="entry name" value="HK97-gp10_like"/>
    <property type="match status" value="1"/>
</dbReference>